<evidence type="ECO:0000313" key="2">
    <source>
        <dbReference type="Proteomes" id="UP001150581"/>
    </source>
</evidence>
<gene>
    <name evidence="1" type="ORF">LPJ66_003349</name>
</gene>
<protein>
    <submittedName>
        <fullName evidence="1">Uncharacterized protein</fullName>
    </submittedName>
</protein>
<name>A0ACC1IKB0_9FUNG</name>
<comment type="caution">
    <text evidence="1">The sequence shown here is derived from an EMBL/GenBank/DDBJ whole genome shotgun (WGS) entry which is preliminary data.</text>
</comment>
<accession>A0ACC1IKB0</accession>
<keyword evidence="2" id="KW-1185">Reference proteome</keyword>
<reference evidence="1" key="1">
    <citation type="submission" date="2022-07" db="EMBL/GenBank/DDBJ databases">
        <title>Phylogenomic reconstructions and comparative analyses of Kickxellomycotina fungi.</title>
        <authorList>
            <person name="Reynolds N.K."/>
            <person name="Stajich J.E."/>
            <person name="Barry K."/>
            <person name="Grigoriev I.V."/>
            <person name="Crous P."/>
            <person name="Smith M.E."/>
        </authorList>
    </citation>
    <scope>NUCLEOTIDE SEQUENCE</scope>
    <source>
        <strain evidence="1">Benny 63K</strain>
    </source>
</reference>
<sequence length="235" mass="25509">MAVANRINGIAGNSTQRHHDSHSSKSIDSIGSFGSDDIRSSTDSGVGDVDQPHSAAENAYSSAATNSSKDKVAGQKRAFEDTDNTHENNTNNMHTDINDCIENMVSRRDQLRSRFKDWAESIDDSARKLRCITDNALVNQSIRLESILEDGRVQIDDIVAEQNHIHGQLASFVSMLSTAQSQIFGTPGISHMASLDSSGPTTRESKATPHKGDGDRRQWQPNSADSAKATRNAGE</sequence>
<dbReference type="EMBL" id="JANBPG010000332">
    <property type="protein sequence ID" value="KAJ1897460.1"/>
    <property type="molecule type" value="Genomic_DNA"/>
</dbReference>
<organism evidence="1 2">
    <name type="scientific">Kickxella alabastrina</name>
    <dbReference type="NCBI Taxonomy" id="61397"/>
    <lineage>
        <taxon>Eukaryota</taxon>
        <taxon>Fungi</taxon>
        <taxon>Fungi incertae sedis</taxon>
        <taxon>Zoopagomycota</taxon>
        <taxon>Kickxellomycotina</taxon>
        <taxon>Kickxellomycetes</taxon>
        <taxon>Kickxellales</taxon>
        <taxon>Kickxellaceae</taxon>
        <taxon>Kickxella</taxon>
    </lineage>
</organism>
<dbReference type="Proteomes" id="UP001150581">
    <property type="component" value="Unassembled WGS sequence"/>
</dbReference>
<proteinExistence type="predicted"/>
<evidence type="ECO:0000313" key="1">
    <source>
        <dbReference type="EMBL" id="KAJ1897460.1"/>
    </source>
</evidence>